<dbReference type="OrthoDB" id="9811174at2"/>
<evidence type="ECO:0000256" key="4">
    <source>
        <dbReference type="ARBA" id="ARBA00023163"/>
    </source>
</evidence>
<dbReference type="SMART" id="SM00422">
    <property type="entry name" value="HTH_MERR"/>
    <property type="match status" value="1"/>
</dbReference>
<sequence>MKTYSISEVAEKYQLQASTLRYYEQLGLIFNVPRSHGRRIYNDNHLSRLSTICCFKNAGMNLTEIKELFELDSDSKNTELICNILAEREQKIAQTIAELQENQRHLNRKIAYYQAIKRAEETGKPRPEWKEYKQL</sequence>
<evidence type="ECO:0000256" key="2">
    <source>
        <dbReference type="ARBA" id="ARBA00023015"/>
    </source>
</evidence>
<evidence type="ECO:0000256" key="1">
    <source>
        <dbReference type="ARBA" id="ARBA00022491"/>
    </source>
</evidence>
<evidence type="ECO:0000256" key="3">
    <source>
        <dbReference type="ARBA" id="ARBA00023125"/>
    </source>
</evidence>
<evidence type="ECO:0000313" key="7">
    <source>
        <dbReference type="Proteomes" id="UP000030361"/>
    </source>
</evidence>
<proteinExistence type="predicted"/>
<gene>
    <name evidence="6" type="ORF">PL11_004745</name>
</gene>
<dbReference type="CDD" id="cd01109">
    <property type="entry name" value="HTH_YyaN"/>
    <property type="match status" value="1"/>
</dbReference>
<dbReference type="PANTHER" id="PTHR30204:SF69">
    <property type="entry name" value="MERR-FAMILY TRANSCRIPTIONAL REGULATOR"/>
    <property type="match status" value="1"/>
</dbReference>
<evidence type="ECO:0000259" key="5">
    <source>
        <dbReference type="PROSITE" id="PS50937"/>
    </source>
</evidence>
<dbReference type="SUPFAM" id="SSF46955">
    <property type="entry name" value="Putative DNA-binding domain"/>
    <property type="match status" value="1"/>
</dbReference>
<dbReference type="RefSeq" id="WP_035167732.1">
    <property type="nucleotide sequence ID" value="NZ_CP018906.1"/>
</dbReference>
<dbReference type="Proteomes" id="UP000030361">
    <property type="component" value="Chromosome"/>
</dbReference>
<dbReference type="Gene3D" id="1.10.1660.10">
    <property type="match status" value="1"/>
</dbReference>
<evidence type="ECO:0000313" key="6">
    <source>
        <dbReference type="EMBL" id="AQW21280.1"/>
    </source>
</evidence>
<dbReference type="eggNOG" id="COG0789">
    <property type="taxonomic scope" value="Bacteria"/>
</dbReference>
<reference evidence="6 7" key="1">
    <citation type="journal article" date="2015" name="Genome Announc.">
        <title>Genome Sequence of Lactobacillus curieae CCTCC M 2011381T, a Novel Producer of Gamma-aminobutyric Acid.</title>
        <authorList>
            <person name="Wang Y."/>
            <person name="Wang Y."/>
            <person name="Lang C."/>
            <person name="Wei D."/>
            <person name="Xu P."/>
            <person name="Xie J."/>
        </authorList>
    </citation>
    <scope>NUCLEOTIDE SEQUENCE [LARGE SCALE GENOMIC DNA]</scope>
    <source>
        <strain evidence="6 7">CCTCC M 2011381</strain>
    </source>
</reference>
<accession>A0A1S6QI50</accession>
<dbReference type="PROSITE" id="PS50937">
    <property type="entry name" value="HTH_MERR_2"/>
    <property type="match status" value="1"/>
</dbReference>
<dbReference type="GO" id="GO:0003700">
    <property type="term" value="F:DNA-binding transcription factor activity"/>
    <property type="evidence" value="ECO:0007669"/>
    <property type="project" value="InterPro"/>
</dbReference>
<keyword evidence="1" id="KW-0678">Repressor</keyword>
<protein>
    <submittedName>
        <fullName evidence="6">MerR family transcriptional regulator</fullName>
    </submittedName>
</protein>
<name>A0A1S6QI50_9LACO</name>
<dbReference type="AlphaFoldDB" id="A0A1S6QI50"/>
<dbReference type="InterPro" id="IPR047057">
    <property type="entry name" value="MerR_fam"/>
</dbReference>
<dbReference type="Pfam" id="PF13411">
    <property type="entry name" value="MerR_1"/>
    <property type="match status" value="1"/>
</dbReference>
<dbReference type="GO" id="GO:0003677">
    <property type="term" value="F:DNA binding"/>
    <property type="evidence" value="ECO:0007669"/>
    <property type="project" value="UniProtKB-KW"/>
</dbReference>
<keyword evidence="7" id="KW-1185">Reference proteome</keyword>
<dbReference type="InterPro" id="IPR009061">
    <property type="entry name" value="DNA-bd_dom_put_sf"/>
</dbReference>
<organism evidence="6 7">
    <name type="scientific">Lentilactobacillus curieae</name>
    <dbReference type="NCBI Taxonomy" id="1138822"/>
    <lineage>
        <taxon>Bacteria</taxon>
        <taxon>Bacillati</taxon>
        <taxon>Bacillota</taxon>
        <taxon>Bacilli</taxon>
        <taxon>Lactobacillales</taxon>
        <taxon>Lactobacillaceae</taxon>
        <taxon>Lentilactobacillus</taxon>
    </lineage>
</organism>
<feature type="domain" description="HTH merR-type" evidence="5">
    <location>
        <begin position="3"/>
        <end position="71"/>
    </location>
</feature>
<keyword evidence="3" id="KW-0238">DNA-binding</keyword>
<dbReference type="KEGG" id="lcu:PL11_004745"/>
<keyword evidence="2" id="KW-0805">Transcription regulation</keyword>
<dbReference type="EMBL" id="CP018906">
    <property type="protein sequence ID" value="AQW21280.1"/>
    <property type="molecule type" value="Genomic_DNA"/>
</dbReference>
<dbReference type="PANTHER" id="PTHR30204">
    <property type="entry name" value="REDOX-CYCLING DRUG-SENSING TRANSCRIPTIONAL ACTIVATOR SOXR"/>
    <property type="match status" value="1"/>
</dbReference>
<keyword evidence="4" id="KW-0804">Transcription</keyword>
<dbReference type="InterPro" id="IPR000551">
    <property type="entry name" value="MerR-type_HTH_dom"/>
</dbReference>